<evidence type="ECO:0000313" key="2">
    <source>
        <dbReference type="EMBL" id="KAF7301618.1"/>
    </source>
</evidence>
<organism evidence="2 3">
    <name type="scientific">Mycena indigotica</name>
    <dbReference type="NCBI Taxonomy" id="2126181"/>
    <lineage>
        <taxon>Eukaryota</taxon>
        <taxon>Fungi</taxon>
        <taxon>Dikarya</taxon>
        <taxon>Basidiomycota</taxon>
        <taxon>Agaricomycotina</taxon>
        <taxon>Agaricomycetes</taxon>
        <taxon>Agaricomycetidae</taxon>
        <taxon>Agaricales</taxon>
        <taxon>Marasmiineae</taxon>
        <taxon>Mycenaceae</taxon>
        <taxon>Mycena</taxon>
    </lineage>
</organism>
<accession>A0A8H6SL49</accession>
<dbReference type="AlphaFoldDB" id="A0A8H6SL49"/>
<dbReference type="Pfam" id="PF07470">
    <property type="entry name" value="Glyco_hydro_88"/>
    <property type="match status" value="1"/>
</dbReference>
<dbReference type="OrthoDB" id="4138492at2759"/>
<dbReference type="InterPro" id="IPR012341">
    <property type="entry name" value="6hp_glycosidase-like_sf"/>
</dbReference>
<dbReference type="Gene3D" id="1.50.10.10">
    <property type="match status" value="1"/>
</dbReference>
<keyword evidence="3" id="KW-1185">Reference proteome</keyword>
<dbReference type="InterPro" id="IPR008928">
    <property type="entry name" value="6-hairpin_glycosidase_sf"/>
</dbReference>
<evidence type="ECO:0000313" key="3">
    <source>
        <dbReference type="Proteomes" id="UP000636479"/>
    </source>
</evidence>
<evidence type="ECO:0008006" key="4">
    <source>
        <dbReference type="Google" id="ProtNLM"/>
    </source>
</evidence>
<dbReference type="SUPFAM" id="SSF48208">
    <property type="entry name" value="Six-hairpin glycosidases"/>
    <property type="match status" value="1"/>
</dbReference>
<dbReference type="GO" id="GO:0016787">
    <property type="term" value="F:hydrolase activity"/>
    <property type="evidence" value="ECO:0007669"/>
    <property type="project" value="UniProtKB-KW"/>
</dbReference>
<name>A0A8H6SL49_9AGAR</name>
<evidence type="ECO:0000256" key="1">
    <source>
        <dbReference type="ARBA" id="ARBA00022801"/>
    </source>
</evidence>
<dbReference type="RefSeq" id="XP_037219618.1">
    <property type="nucleotide sequence ID" value="XM_037363974.1"/>
</dbReference>
<dbReference type="PANTHER" id="PTHR41814">
    <property type="entry name" value="EXPRESSED PROTEIN"/>
    <property type="match status" value="1"/>
</dbReference>
<dbReference type="InterPro" id="IPR010905">
    <property type="entry name" value="Glyco_hydro_88"/>
</dbReference>
<dbReference type="PANTHER" id="PTHR41814:SF1">
    <property type="entry name" value="CELLULASE"/>
    <property type="match status" value="1"/>
</dbReference>
<comment type="caution">
    <text evidence="2">The sequence shown here is derived from an EMBL/GenBank/DDBJ whole genome shotgun (WGS) entry which is preliminary data.</text>
</comment>
<dbReference type="GO" id="GO:0005975">
    <property type="term" value="P:carbohydrate metabolic process"/>
    <property type="evidence" value="ECO:0007669"/>
    <property type="project" value="InterPro"/>
</dbReference>
<keyword evidence="1" id="KW-0378">Hydrolase</keyword>
<protein>
    <recommendedName>
        <fullName evidence="4">Six-hairpin glycosidase-like protein</fullName>
    </recommendedName>
</protein>
<gene>
    <name evidence="2" type="ORF">MIND_00727300</name>
</gene>
<sequence>MALCNFTVNPFALDPGFNIALVTSVAIDLAVHSWEVGTLSQALLELYDPQYSVFGSSPFPVPSVSPECVPSLSYAVERIVLGSGPNGFADAEGALADPASLGVSAVLLGKHDARYADAVLSEIDYITTAAPRFSNDAISHRVSVAELWADFIYMVPPFLAYAAADLDDTDLLFEAYRQCGLYREILRPPTGPGVWQHIIGPEHQDVWPWSTGNAWAAAGMVRVLATISKSPRVNWTQDAIENLSVWILEIIDGAMSFTKEEGLVRNYLEDGFGEVAGSCLFAAAIYRMAVLQPEVPRNGEHIIWADAIRATMALHITSGGIATPAVNPMNPTDPKPLFTGSPEGNSFVVLMYAAWRDCVLVGICS</sequence>
<dbReference type="Proteomes" id="UP000636479">
    <property type="component" value="Unassembled WGS sequence"/>
</dbReference>
<dbReference type="GeneID" id="59346490"/>
<reference evidence="2" key="1">
    <citation type="submission" date="2020-05" db="EMBL/GenBank/DDBJ databases">
        <title>Mycena genomes resolve the evolution of fungal bioluminescence.</title>
        <authorList>
            <person name="Tsai I.J."/>
        </authorList>
    </citation>
    <scope>NUCLEOTIDE SEQUENCE</scope>
    <source>
        <strain evidence="2">171206Taipei</strain>
    </source>
</reference>
<dbReference type="EMBL" id="JACAZF010000006">
    <property type="protein sequence ID" value="KAF7301618.1"/>
    <property type="molecule type" value="Genomic_DNA"/>
</dbReference>
<proteinExistence type="predicted"/>